<evidence type="ECO:0000256" key="1">
    <source>
        <dbReference type="ARBA" id="ARBA00004442"/>
    </source>
</evidence>
<keyword evidence="2" id="KW-1134">Transmembrane beta strand</keyword>
<evidence type="ECO:0000256" key="2">
    <source>
        <dbReference type="ARBA" id="ARBA00022452"/>
    </source>
</evidence>
<dbReference type="OrthoDB" id="1785804at2"/>
<feature type="signal peptide" evidence="7">
    <location>
        <begin position="1"/>
        <end position="22"/>
    </location>
</feature>
<keyword evidence="5" id="KW-0998">Cell outer membrane</keyword>
<comment type="subcellular location">
    <subcellularLocation>
        <location evidence="1">Cell outer membrane</location>
    </subcellularLocation>
</comment>
<dbReference type="PANTHER" id="PTHR30026">
    <property type="entry name" value="OUTER MEMBRANE PROTEIN TOLC"/>
    <property type="match status" value="1"/>
</dbReference>
<evidence type="ECO:0000313" key="9">
    <source>
        <dbReference type="Proteomes" id="UP000199584"/>
    </source>
</evidence>
<proteinExistence type="predicted"/>
<organism evidence="8 9">
    <name type="scientific">Desulfoscipio geothermicus DSM 3669</name>
    <dbReference type="NCBI Taxonomy" id="1121426"/>
    <lineage>
        <taxon>Bacteria</taxon>
        <taxon>Bacillati</taxon>
        <taxon>Bacillota</taxon>
        <taxon>Clostridia</taxon>
        <taxon>Eubacteriales</taxon>
        <taxon>Desulfallaceae</taxon>
        <taxon>Desulfoscipio</taxon>
    </lineage>
</organism>
<dbReference type="InterPro" id="IPR051906">
    <property type="entry name" value="TolC-like"/>
</dbReference>
<dbReference type="GO" id="GO:0009279">
    <property type="term" value="C:cell outer membrane"/>
    <property type="evidence" value="ECO:0007669"/>
    <property type="project" value="UniProtKB-SubCell"/>
</dbReference>
<name>A0A1I6DUW5_9FIRM</name>
<dbReference type="GO" id="GO:0015562">
    <property type="term" value="F:efflux transmembrane transporter activity"/>
    <property type="evidence" value="ECO:0007669"/>
    <property type="project" value="InterPro"/>
</dbReference>
<evidence type="ECO:0000256" key="3">
    <source>
        <dbReference type="ARBA" id="ARBA00022692"/>
    </source>
</evidence>
<feature type="coiled-coil region" evidence="6">
    <location>
        <begin position="270"/>
        <end position="331"/>
    </location>
</feature>
<keyword evidence="4" id="KW-0472">Membrane</keyword>
<evidence type="ECO:0000313" key="8">
    <source>
        <dbReference type="EMBL" id="SFR09142.1"/>
    </source>
</evidence>
<dbReference type="SUPFAM" id="SSF56954">
    <property type="entry name" value="Outer membrane efflux proteins (OEP)"/>
    <property type="match status" value="1"/>
</dbReference>
<accession>A0A1I6DUW5</accession>
<evidence type="ECO:0000256" key="6">
    <source>
        <dbReference type="SAM" id="Coils"/>
    </source>
</evidence>
<dbReference type="GO" id="GO:1990281">
    <property type="term" value="C:efflux pump complex"/>
    <property type="evidence" value="ECO:0007669"/>
    <property type="project" value="TreeGrafter"/>
</dbReference>
<dbReference type="Proteomes" id="UP000199584">
    <property type="component" value="Unassembled WGS sequence"/>
</dbReference>
<dbReference type="PANTHER" id="PTHR30026:SF20">
    <property type="entry name" value="OUTER MEMBRANE PROTEIN TOLC"/>
    <property type="match status" value="1"/>
</dbReference>
<evidence type="ECO:0000256" key="5">
    <source>
        <dbReference type="ARBA" id="ARBA00023237"/>
    </source>
</evidence>
<dbReference type="GO" id="GO:0015288">
    <property type="term" value="F:porin activity"/>
    <property type="evidence" value="ECO:0007669"/>
    <property type="project" value="TreeGrafter"/>
</dbReference>
<reference evidence="9" key="1">
    <citation type="submission" date="2016-10" db="EMBL/GenBank/DDBJ databases">
        <authorList>
            <person name="Varghese N."/>
            <person name="Submissions S."/>
        </authorList>
    </citation>
    <scope>NUCLEOTIDE SEQUENCE [LARGE SCALE GENOMIC DNA]</scope>
    <source>
        <strain evidence="9">DSM 3669</strain>
    </source>
</reference>
<dbReference type="RefSeq" id="WP_092484204.1">
    <property type="nucleotide sequence ID" value="NZ_FOYM01000018.1"/>
</dbReference>
<feature type="coiled-coil region" evidence="6">
    <location>
        <begin position="126"/>
        <end position="192"/>
    </location>
</feature>
<dbReference type="STRING" id="39060.SAMN05660706_11816"/>
<keyword evidence="9" id="KW-1185">Reference proteome</keyword>
<dbReference type="EMBL" id="FOYM01000018">
    <property type="protein sequence ID" value="SFR09142.1"/>
    <property type="molecule type" value="Genomic_DNA"/>
</dbReference>
<sequence>MKKKLVLLLTMLFMLVCLSAGYASENDSEDAAENVVTLEQVKELALENSRNLTQYEINKEKAKYQFYQADDQYDEAEHENNNLLSGYNNLGQEYSTLQELLNEGDTSVISRMNDIKEEMSSIWENIDKNAESIDSLLDKKRDAEANYNDAKIDEENYKKQLEYIVEEQYTTILNQENNLLTLEKELEVKQSLLNLERARLALGNSNQLKVDQLAVDVSNIDKQIIELMSSIKKTKGNLNDMIGRDYDDELILAPFEIPETGEVPDYDILLSRATGEYDKIDELKRDIEQREDDLDYVEDDNYQEELLELEIEEKELQLKDERYKLKDAINNLMAEVKLKQEEYQLSLINYNNAQQNYEWDKKRFELGQISKMDLLQSELDCFNMKDKNISAGYGFYLAYRSLKLAEAGILLN</sequence>
<keyword evidence="6" id="KW-0175">Coiled coil</keyword>
<evidence type="ECO:0000256" key="4">
    <source>
        <dbReference type="ARBA" id="ARBA00023136"/>
    </source>
</evidence>
<dbReference type="AlphaFoldDB" id="A0A1I6DUW5"/>
<protein>
    <submittedName>
        <fullName evidence="8">Outer membrane protein TolC</fullName>
    </submittedName>
</protein>
<keyword evidence="7" id="KW-0732">Signal</keyword>
<evidence type="ECO:0000256" key="7">
    <source>
        <dbReference type="SAM" id="SignalP"/>
    </source>
</evidence>
<feature type="chain" id="PRO_5038479861" evidence="7">
    <location>
        <begin position="23"/>
        <end position="412"/>
    </location>
</feature>
<gene>
    <name evidence="8" type="ORF">SAMN05660706_11816</name>
</gene>
<dbReference type="Gene3D" id="1.20.1600.10">
    <property type="entry name" value="Outer membrane efflux proteins (OEP)"/>
    <property type="match status" value="2"/>
</dbReference>
<keyword evidence="3" id="KW-0812">Transmembrane</keyword>